<evidence type="ECO:0000313" key="2">
    <source>
        <dbReference type="Proteomes" id="UP000664203"/>
    </source>
</evidence>
<comment type="caution">
    <text evidence="1">The sequence shown here is derived from an EMBL/GenBank/DDBJ whole genome shotgun (WGS) entry which is preliminary data.</text>
</comment>
<dbReference type="AlphaFoldDB" id="A0A8H3F8P1"/>
<dbReference type="OrthoDB" id="248923at2759"/>
<accession>A0A8H3F8P1</accession>
<dbReference type="EMBL" id="CAJPDR010000133">
    <property type="protein sequence ID" value="CAF9920191.1"/>
    <property type="molecule type" value="Genomic_DNA"/>
</dbReference>
<sequence length="87" mass="9724">DAKMSGLLPPSQPATPLKPKLVLAQNNPHLKSHRRRQSSLLAAEDIWTDKQPQLPGQLVPGMDHTKQLADVLYGKWADGLKNRWPNL</sequence>
<keyword evidence="2" id="KW-1185">Reference proteome</keyword>
<protein>
    <submittedName>
        <fullName evidence="1">Uncharacterized protein</fullName>
    </submittedName>
</protein>
<reference evidence="1" key="1">
    <citation type="submission" date="2021-03" db="EMBL/GenBank/DDBJ databases">
        <authorList>
            <person name="Tagirdzhanova G."/>
        </authorList>
    </citation>
    <scope>NUCLEOTIDE SEQUENCE</scope>
</reference>
<organism evidence="1 2">
    <name type="scientific">Alectoria fallacina</name>
    <dbReference type="NCBI Taxonomy" id="1903189"/>
    <lineage>
        <taxon>Eukaryota</taxon>
        <taxon>Fungi</taxon>
        <taxon>Dikarya</taxon>
        <taxon>Ascomycota</taxon>
        <taxon>Pezizomycotina</taxon>
        <taxon>Lecanoromycetes</taxon>
        <taxon>OSLEUM clade</taxon>
        <taxon>Lecanoromycetidae</taxon>
        <taxon>Lecanorales</taxon>
        <taxon>Lecanorineae</taxon>
        <taxon>Parmeliaceae</taxon>
        <taxon>Alectoria</taxon>
    </lineage>
</organism>
<gene>
    <name evidence="1" type="ORF">ALECFALPRED_001442</name>
</gene>
<dbReference type="Proteomes" id="UP000664203">
    <property type="component" value="Unassembled WGS sequence"/>
</dbReference>
<evidence type="ECO:0000313" key="1">
    <source>
        <dbReference type="EMBL" id="CAF9920191.1"/>
    </source>
</evidence>
<proteinExistence type="predicted"/>
<name>A0A8H3F8P1_9LECA</name>
<feature type="non-terminal residue" evidence="1">
    <location>
        <position position="1"/>
    </location>
</feature>